<keyword evidence="3" id="KW-0560">Oxidoreductase</keyword>
<evidence type="ECO:0000256" key="3">
    <source>
        <dbReference type="ARBA" id="ARBA00023002"/>
    </source>
</evidence>
<dbReference type="CDD" id="cd02933">
    <property type="entry name" value="OYE_like_FMN"/>
    <property type="match status" value="1"/>
</dbReference>
<sequence length="355" mass="39103">MASLYQPVKIGALELKNRIVMAPLTRMRAVEARTPNEIMLKHYVQRASAGLIVTEATSISPQGVGYPHTPGIWSEEQVAGWRQITDAVHQAGGKIIIQLWHVGRVSDPIHLNGELPVAPSAIAPEGHVTLVRPQRPYVTPRALETSEIAGIVEDFRRAAENAKRAGFDGIDIHAANGYLIDQFLHDGSNQRTDQYGGPIENRTRFLLEVVDAVLQVWPADRVGVHLNLMSNAYSMSDSSPRALFSYVAEQLDARKLAFIFAREALTQAEPIGPLVREKFSGAFIANEGITREEAEKLIAEGGADAVSFGKLFIANPDLVARFAHQAPLNALDSDNLYRMEPPYERGYTDYPFLAD</sequence>
<dbReference type="Proteomes" id="UP000192900">
    <property type="component" value="Chromosome"/>
</dbReference>
<protein>
    <submittedName>
        <fullName evidence="5">Alkene reductase</fullName>
    </submittedName>
</protein>
<dbReference type="RefSeq" id="WP_085070157.1">
    <property type="nucleotide sequence ID" value="NZ_CP019706.1"/>
</dbReference>
<evidence type="ECO:0000256" key="2">
    <source>
        <dbReference type="ARBA" id="ARBA00005979"/>
    </source>
</evidence>
<dbReference type="STRING" id="1891675.B1H58_10810"/>
<dbReference type="SUPFAM" id="SSF51395">
    <property type="entry name" value="FMN-linked oxidoreductases"/>
    <property type="match status" value="1"/>
</dbReference>
<dbReference type="EMBL" id="CP019706">
    <property type="protein sequence ID" value="ARJ42465.1"/>
    <property type="molecule type" value="Genomic_DNA"/>
</dbReference>
<comment type="cofactor">
    <cofactor evidence="1">
        <name>FMN</name>
        <dbReference type="ChEBI" id="CHEBI:58210"/>
    </cofactor>
</comment>
<feature type="domain" description="NADH:flavin oxidoreductase/NADH oxidase N-terminal" evidence="4">
    <location>
        <begin position="3"/>
        <end position="329"/>
    </location>
</feature>
<evidence type="ECO:0000256" key="1">
    <source>
        <dbReference type="ARBA" id="ARBA00001917"/>
    </source>
</evidence>
<dbReference type="PANTHER" id="PTHR22893:SF98">
    <property type="entry name" value="OXIDOREDUCTASE"/>
    <property type="match status" value="1"/>
</dbReference>
<dbReference type="GO" id="GO:0016628">
    <property type="term" value="F:oxidoreductase activity, acting on the CH-CH group of donors, NAD or NADP as acceptor"/>
    <property type="evidence" value="ECO:0007669"/>
    <property type="project" value="UniProtKB-ARBA"/>
</dbReference>
<accession>A0A1W6B5V2</accession>
<proteinExistence type="inferred from homology"/>
<dbReference type="FunFam" id="3.20.20.70:FF:000059">
    <property type="entry name" value="N-ethylmaleimide reductase, FMN-linked"/>
    <property type="match status" value="1"/>
</dbReference>
<evidence type="ECO:0000313" key="5">
    <source>
        <dbReference type="EMBL" id="ARJ42465.1"/>
    </source>
</evidence>
<dbReference type="Pfam" id="PF00724">
    <property type="entry name" value="Oxidored_FMN"/>
    <property type="match status" value="1"/>
</dbReference>
<dbReference type="PANTHER" id="PTHR22893">
    <property type="entry name" value="NADH OXIDOREDUCTASE-RELATED"/>
    <property type="match status" value="1"/>
</dbReference>
<dbReference type="InterPro" id="IPR001155">
    <property type="entry name" value="OxRdtase_FMN_N"/>
</dbReference>
<dbReference type="OrthoDB" id="8523426at2"/>
<dbReference type="GO" id="GO:0010181">
    <property type="term" value="F:FMN binding"/>
    <property type="evidence" value="ECO:0007669"/>
    <property type="project" value="InterPro"/>
</dbReference>
<name>A0A1W6B5V2_9GAMM</name>
<gene>
    <name evidence="5" type="ORF">B1H58_10810</name>
</gene>
<keyword evidence="6" id="KW-1185">Reference proteome</keyword>
<evidence type="ECO:0000259" key="4">
    <source>
        <dbReference type="Pfam" id="PF00724"/>
    </source>
</evidence>
<dbReference type="InterPro" id="IPR013785">
    <property type="entry name" value="Aldolase_TIM"/>
</dbReference>
<dbReference type="AlphaFoldDB" id="A0A1W6B5V2"/>
<dbReference type="GO" id="GO:0005829">
    <property type="term" value="C:cytosol"/>
    <property type="evidence" value="ECO:0007669"/>
    <property type="project" value="UniProtKB-ARBA"/>
</dbReference>
<dbReference type="InterPro" id="IPR045247">
    <property type="entry name" value="Oye-like"/>
</dbReference>
<organism evidence="5 6">
    <name type="scientific">Pantoea alhagi</name>
    <dbReference type="NCBI Taxonomy" id="1891675"/>
    <lineage>
        <taxon>Bacteria</taxon>
        <taxon>Pseudomonadati</taxon>
        <taxon>Pseudomonadota</taxon>
        <taxon>Gammaproteobacteria</taxon>
        <taxon>Enterobacterales</taxon>
        <taxon>Erwiniaceae</taxon>
        <taxon>Pantoea</taxon>
    </lineage>
</organism>
<reference evidence="5 6" key="1">
    <citation type="submission" date="2017-02" db="EMBL/GenBank/DDBJ databases">
        <title>Complete genome sequence of the drought resistance-promoting endophyte Pantoea alhagi LTYR-11Z.</title>
        <authorList>
            <person name="Zhang L."/>
        </authorList>
    </citation>
    <scope>NUCLEOTIDE SEQUENCE [LARGE SCALE GENOMIC DNA]</scope>
    <source>
        <strain evidence="5 6">LTYR-11Z</strain>
    </source>
</reference>
<dbReference type="Gene3D" id="3.20.20.70">
    <property type="entry name" value="Aldolase class I"/>
    <property type="match status" value="1"/>
</dbReference>
<evidence type="ECO:0000313" key="6">
    <source>
        <dbReference type="Proteomes" id="UP000192900"/>
    </source>
</evidence>
<comment type="similarity">
    <text evidence="2">Belongs to the NADH:flavin oxidoreductase/NADH oxidase family.</text>
</comment>
<dbReference type="KEGG" id="palh:B1H58_10810"/>